<dbReference type="Pfam" id="PF13411">
    <property type="entry name" value="MerR_1"/>
    <property type="match status" value="1"/>
</dbReference>
<dbReference type="GO" id="GO:0003700">
    <property type="term" value="F:DNA-binding transcription factor activity"/>
    <property type="evidence" value="ECO:0007669"/>
    <property type="project" value="InterPro"/>
</dbReference>
<gene>
    <name evidence="3" type="ORF">COK72_31615</name>
</gene>
<dbReference type="PROSITE" id="PS50937">
    <property type="entry name" value="HTH_MERR_2"/>
    <property type="match status" value="1"/>
</dbReference>
<organism evidence="3 4">
    <name type="scientific">Bacillus thuringiensis</name>
    <dbReference type="NCBI Taxonomy" id="1428"/>
    <lineage>
        <taxon>Bacteria</taxon>
        <taxon>Bacillati</taxon>
        <taxon>Bacillota</taxon>
        <taxon>Bacilli</taxon>
        <taxon>Bacillales</taxon>
        <taxon>Bacillaceae</taxon>
        <taxon>Bacillus</taxon>
        <taxon>Bacillus cereus group</taxon>
    </lineage>
</organism>
<evidence type="ECO:0000313" key="3">
    <source>
        <dbReference type="EMBL" id="PFT34420.1"/>
    </source>
</evidence>
<accession>A0A9X7AGR3</accession>
<dbReference type="InterPro" id="IPR009061">
    <property type="entry name" value="DNA-bd_dom_put_sf"/>
</dbReference>
<dbReference type="InterPro" id="IPR000551">
    <property type="entry name" value="MerR-type_HTH_dom"/>
</dbReference>
<dbReference type="Proteomes" id="UP000226106">
    <property type="component" value="Unassembled WGS sequence"/>
</dbReference>
<dbReference type="PANTHER" id="PTHR30204:SF82">
    <property type="entry name" value="TRANSCRIPTIONAL REGULATOR, MERR FAMILY"/>
    <property type="match status" value="1"/>
</dbReference>
<evidence type="ECO:0000256" key="1">
    <source>
        <dbReference type="ARBA" id="ARBA00023125"/>
    </source>
</evidence>
<dbReference type="Gene3D" id="1.10.1660.10">
    <property type="match status" value="1"/>
</dbReference>
<dbReference type="PANTHER" id="PTHR30204">
    <property type="entry name" value="REDOX-CYCLING DRUG-SENSING TRANSCRIPTIONAL ACTIVATOR SOXR"/>
    <property type="match status" value="1"/>
</dbReference>
<dbReference type="CDD" id="cd01109">
    <property type="entry name" value="HTH_YyaN"/>
    <property type="match status" value="1"/>
</dbReference>
<protein>
    <submittedName>
        <fullName evidence="3">MerR family transcriptional regulator</fullName>
    </submittedName>
</protein>
<evidence type="ECO:0000313" key="4">
    <source>
        <dbReference type="Proteomes" id="UP000226106"/>
    </source>
</evidence>
<feature type="domain" description="HTH merR-type" evidence="2">
    <location>
        <begin position="2"/>
        <end position="71"/>
    </location>
</feature>
<dbReference type="EMBL" id="NVCO01000140">
    <property type="protein sequence ID" value="PFT34420.1"/>
    <property type="molecule type" value="Genomic_DNA"/>
</dbReference>
<comment type="caution">
    <text evidence="3">The sequence shown here is derived from an EMBL/GenBank/DDBJ whole genome shotgun (WGS) entry which is preliminary data.</text>
</comment>
<dbReference type="RefSeq" id="WP_098641234.1">
    <property type="nucleotide sequence ID" value="NZ_NVCO01000140.1"/>
</dbReference>
<dbReference type="SMART" id="SM00422">
    <property type="entry name" value="HTH_MERR"/>
    <property type="match status" value="1"/>
</dbReference>
<dbReference type="InterPro" id="IPR047057">
    <property type="entry name" value="MerR_fam"/>
</dbReference>
<dbReference type="GO" id="GO:0003677">
    <property type="term" value="F:DNA binding"/>
    <property type="evidence" value="ECO:0007669"/>
    <property type="project" value="UniProtKB-KW"/>
</dbReference>
<evidence type="ECO:0000259" key="2">
    <source>
        <dbReference type="PROSITE" id="PS50937"/>
    </source>
</evidence>
<reference evidence="3 4" key="1">
    <citation type="submission" date="2017-09" db="EMBL/GenBank/DDBJ databases">
        <title>Large-scale bioinformatics analysis of Bacillus genomes uncovers conserved roles of natural products in bacterial physiology.</title>
        <authorList>
            <consortium name="Agbiome Team Llc"/>
            <person name="Bleich R.M."/>
            <person name="Grubbs K.J."/>
            <person name="Santa Maria K.C."/>
            <person name="Allen S.E."/>
            <person name="Farag S."/>
            <person name="Shank E.A."/>
            <person name="Bowers A."/>
        </authorList>
    </citation>
    <scope>NUCLEOTIDE SEQUENCE [LARGE SCALE GENOMIC DNA]</scope>
    <source>
        <strain evidence="3 4">AFS065400</strain>
    </source>
</reference>
<dbReference type="SUPFAM" id="SSF46955">
    <property type="entry name" value="Putative DNA-binding domain"/>
    <property type="match status" value="1"/>
</dbReference>
<keyword evidence="1" id="KW-0238">DNA-binding</keyword>
<proteinExistence type="predicted"/>
<name>A0A9X7AGR3_BACTU</name>
<sequence>MTMSIKQVADKLNIPISTIRYYDKMGLFPFIERDNNGYRCFTEDDLFWIELITCMRSVGMSITTLQHIVNLHMQGPKTLPERKEIFHNQKAKLLAEKEKIEQAIYKVDEKMTKLDSLN</sequence>
<dbReference type="AlphaFoldDB" id="A0A9X7AGR3"/>